<dbReference type="EMBL" id="CP060777">
    <property type="protein sequence ID" value="QQK45359.1"/>
    <property type="molecule type" value="Genomic_DNA"/>
</dbReference>
<dbReference type="Proteomes" id="UP000595662">
    <property type="component" value="Chromosome 4"/>
</dbReference>
<gene>
    <name evidence="1" type="ORF">Pdw03_0257</name>
</gene>
<proteinExistence type="predicted"/>
<protein>
    <submittedName>
        <fullName evidence="1">Uncharacterized protein</fullName>
    </submittedName>
</protein>
<evidence type="ECO:0000313" key="1">
    <source>
        <dbReference type="EMBL" id="QQK45359.1"/>
    </source>
</evidence>
<evidence type="ECO:0000313" key="2">
    <source>
        <dbReference type="Proteomes" id="UP000595662"/>
    </source>
</evidence>
<name>A0A7T6XQ54_PENDI</name>
<dbReference type="GeneID" id="90952123"/>
<dbReference type="RefSeq" id="XP_065957277.1">
    <property type="nucleotide sequence ID" value="XM_066099550.1"/>
</dbReference>
<sequence>MQLEVLSYSLNREIDICNVTPCIKYKWEMRHLTNGCFATAPPRSFLTLNRTSRSGFRPRPGCVKIDLTKIRETEETEETEIPV</sequence>
<accession>A0A7T6XQ54</accession>
<dbReference type="AlphaFoldDB" id="A0A7T6XQ54"/>
<reference evidence="1 2" key="1">
    <citation type="submission" date="2020-08" db="EMBL/GenBank/DDBJ databases">
        <title>The completed genome sequence of the pathogenic ascomycete fungus Penicillium digitatum.</title>
        <authorList>
            <person name="Wang M."/>
        </authorList>
    </citation>
    <scope>NUCLEOTIDE SEQUENCE [LARGE SCALE GENOMIC DNA]</scope>
    <source>
        <strain evidence="1 2">PdW03</strain>
    </source>
</reference>
<organism evidence="1 2">
    <name type="scientific">Penicillium digitatum</name>
    <name type="common">Green mold</name>
    <dbReference type="NCBI Taxonomy" id="36651"/>
    <lineage>
        <taxon>Eukaryota</taxon>
        <taxon>Fungi</taxon>
        <taxon>Dikarya</taxon>
        <taxon>Ascomycota</taxon>
        <taxon>Pezizomycotina</taxon>
        <taxon>Eurotiomycetes</taxon>
        <taxon>Eurotiomycetidae</taxon>
        <taxon>Eurotiales</taxon>
        <taxon>Aspergillaceae</taxon>
        <taxon>Penicillium</taxon>
    </lineage>
</organism>